<proteinExistence type="predicted"/>
<evidence type="ECO:0000313" key="3">
    <source>
        <dbReference type="Proteomes" id="UP001360560"/>
    </source>
</evidence>
<protein>
    <submittedName>
        <fullName evidence="2">Uncharacterized protein</fullName>
    </submittedName>
</protein>
<feature type="compositionally biased region" description="Polar residues" evidence="1">
    <location>
        <begin position="116"/>
        <end position="125"/>
    </location>
</feature>
<feature type="compositionally biased region" description="Low complexity" evidence="1">
    <location>
        <begin position="360"/>
        <end position="377"/>
    </location>
</feature>
<sequence length="588" mass="64881">MAAEKSNSKQLSQKQKQKHRPAALSLKKKAKMQDMAVDILSPGLNPSQLNNEQISTIQSAQSIQQQQKHLIAAKNKLQKDGTANVTLIPQSIPKKRGLEVSTPTIIIEQVSDPQTNDINSGTLSPLPSAKKFKRSKAPPPLKISQDAKTIGPSIQTAPIRNGSQFQYGSKVDFINNSRVINPALANRRPMASPFNMRFPAQMQQQQQPQVVNFQQQTVTGATAALQSPLASAYFAPRYYPVIPSGSVATPVALTPNPYNNPYYRSLFMKGAKLTTPRNPNFGAIPMVPCAPIPAVHVQTPTSGINGTTTPITPLNHGFQKRPITTASQNYVINGNESFSLSELNKKIAKKGSSAKDQSDDITTSSSSSSLNKKNLSITKPVNSTSLRKTLQSPLNSNIVKQTISTNKRKSSGGPKTPINMQKSNTPHVTDVFPGEMTKFAPVSNQPISAREEHFDFGMYKEEPISRPEVKESKSRNDKISVHDSITEEDEEDVESRAIEEDSRINIEAEEEHKLLITANGGDFEDYKIDLRFKTDFANKLTKFKFKQSETIRPKVNKNGGSGSEEKKEFLKACEEIWDQLMVEKQNKA</sequence>
<reference evidence="2 3" key="1">
    <citation type="journal article" date="2023" name="Elife">
        <title>Identification of key yeast species and microbe-microbe interactions impacting larval growth of Drosophila in the wild.</title>
        <authorList>
            <person name="Mure A."/>
            <person name="Sugiura Y."/>
            <person name="Maeda R."/>
            <person name="Honda K."/>
            <person name="Sakurai N."/>
            <person name="Takahashi Y."/>
            <person name="Watada M."/>
            <person name="Katoh T."/>
            <person name="Gotoh A."/>
            <person name="Gotoh Y."/>
            <person name="Taniguchi I."/>
            <person name="Nakamura K."/>
            <person name="Hayashi T."/>
            <person name="Katayama T."/>
            <person name="Uemura T."/>
            <person name="Hattori Y."/>
        </authorList>
    </citation>
    <scope>NUCLEOTIDE SEQUENCE [LARGE SCALE GENOMIC DNA]</scope>
    <source>
        <strain evidence="2 3">SC-9</strain>
    </source>
</reference>
<name>A0AAV5QIV5_9ASCO</name>
<feature type="region of interest" description="Disordered" evidence="1">
    <location>
        <begin position="116"/>
        <end position="146"/>
    </location>
</feature>
<feature type="region of interest" description="Disordered" evidence="1">
    <location>
        <begin position="349"/>
        <end position="425"/>
    </location>
</feature>
<dbReference type="RefSeq" id="XP_064851611.1">
    <property type="nucleotide sequence ID" value="XM_064995539.1"/>
</dbReference>
<organism evidence="2 3">
    <name type="scientific">Saccharomycopsis crataegensis</name>
    <dbReference type="NCBI Taxonomy" id="43959"/>
    <lineage>
        <taxon>Eukaryota</taxon>
        <taxon>Fungi</taxon>
        <taxon>Dikarya</taxon>
        <taxon>Ascomycota</taxon>
        <taxon>Saccharomycotina</taxon>
        <taxon>Saccharomycetes</taxon>
        <taxon>Saccharomycopsidaceae</taxon>
        <taxon>Saccharomycopsis</taxon>
    </lineage>
</organism>
<feature type="region of interest" description="Disordered" evidence="1">
    <location>
        <begin position="465"/>
        <end position="502"/>
    </location>
</feature>
<keyword evidence="3" id="KW-1185">Reference proteome</keyword>
<feature type="compositionally biased region" description="Polar residues" evidence="1">
    <location>
        <begin position="379"/>
        <end position="405"/>
    </location>
</feature>
<dbReference type="GeneID" id="90072590"/>
<evidence type="ECO:0000313" key="2">
    <source>
        <dbReference type="EMBL" id="GMM34611.1"/>
    </source>
</evidence>
<accession>A0AAV5QIV5</accession>
<evidence type="ECO:0000256" key="1">
    <source>
        <dbReference type="SAM" id="MobiDB-lite"/>
    </source>
</evidence>
<feature type="compositionally biased region" description="Basic residues" evidence="1">
    <location>
        <begin position="15"/>
        <end position="30"/>
    </location>
</feature>
<gene>
    <name evidence="2" type="ORF">DASC09_019360</name>
</gene>
<comment type="caution">
    <text evidence="2">The sequence shown here is derived from an EMBL/GenBank/DDBJ whole genome shotgun (WGS) entry which is preliminary data.</text>
</comment>
<feature type="region of interest" description="Disordered" evidence="1">
    <location>
        <begin position="1"/>
        <end position="30"/>
    </location>
</feature>
<feature type="compositionally biased region" description="Basic and acidic residues" evidence="1">
    <location>
        <begin position="465"/>
        <end position="485"/>
    </location>
</feature>
<dbReference type="EMBL" id="BTFZ01000003">
    <property type="protein sequence ID" value="GMM34611.1"/>
    <property type="molecule type" value="Genomic_DNA"/>
</dbReference>
<dbReference type="Proteomes" id="UP001360560">
    <property type="component" value="Unassembled WGS sequence"/>
</dbReference>
<dbReference type="AlphaFoldDB" id="A0AAV5QIV5"/>